<evidence type="ECO:0000313" key="8">
    <source>
        <dbReference type="EMBL" id="CAH0551388.1"/>
    </source>
</evidence>
<dbReference type="InterPro" id="IPR036812">
    <property type="entry name" value="NAD(P)_OxRdtase_dom_sf"/>
</dbReference>
<evidence type="ECO:0000256" key="2">
    <source>
        <dbReference type="ARBA" id="ARBA00022857"/>
    </source>
</evidence>
<dbReference type="PROSITE" id="PS00063">
    <property type="entry name" value="ALDOKETO_REDUCTASE_3"/>
    <property type="match status" value="1"/>
</dbReference>
<keyword evidence="9" id="KW-1185">Reference proteome</keyword>
<accession>A0A9P0FFR7</accession>
<feature type="binding site" evidence="5">
    <location>
        <position position="148"/>
    </location>
    <ligand>
        <name>substrate</name>
    </ligand>
</feature>
<dbReference type="PRINTS" id="PR00069">
    <property type="entry name" value="ALDKETRDTASE"/>
</dbReference>
<dbReference type="GO" id="GO:0016491">
    <property type="term" value="F:oxidoreductase activity"/>
    <property type="evidence" value="ECO:0007669"/>
    <property type="project" value="UniProtKB-KW"/>
</dbReference>
<dbReference type="EMBL" id="OV121133">
    <property type="protein sequence ID" value="CAH0551388.1"/>
    <property type="molecule type" value="Genomic_DNA"/>
</dbReference>
<feature type="domain" description="NADP-dependent oxidoreductase" evidence="7">
    <location>
        <begin position="54"/>
        <end position="336"/>
    </location>
</feature>
<dbReference type="InterPro" id="IPR018170">
    <property type="entry name" value="Aldo/ket_reductase_CS"/>
</dbReference>
<dbReference type="Proteomes" id="UP001154078">
    <property type="component" value="Chromosome 2"/>
</dbReference>
<dbReference type="Pfam" id="PF00248">
    <property type="entry name" value="Aldo_ket_red"/>
    <property type="match status" value="1"/>
</dbReference>
<gene>
    <name evidence="8" type="ORF">MELIAE_LOCUS4006</name>
</gene>
<evidence type="ECO:0000256" key="4">
    <source>
        <dbReference type="PIRSR" id="PIRSR000097-1"/>
    </source>
</evidence>
<dbReference type="PIRSF" id="PIRSF000097">
    <property type="entry name" value="AKR"/>
    <property type="match status" value="1"/>
</dbReference>
<dbReference type="InterPro" id="IPR020471">
    <property type="entry name" value="AKR"/>
</dbReference>
<dbReference type="PANTHER" id="PTHR43827">
    <property type="entry name" value="2,5-DIKETO-D-GLUCONIC ACID REDUCTASE"/>
    <property type="match status" value="1"/>
</dbReference>
<sequence>MFKSVDVFSKVLQTCALSFLLKNSALQSTRFFGVQAEAMHFRTFRDGYKIPVPGYGTWQATDAELENAVDSALEAGYRHIDTATVYDNEKVIGKVLNRWLTAGKLNRSDLFIVTKLPPSGMRAEHVEHFIKRSLKDLQLDYLDLYLIHVPFGFNYKGEDLHPHSADGNIDLDLTTDHISVWKKMEEMKQKNLTKSIGVSNFNMSQVQRILDNCKIPPSNLQIECNAYNQQKEMVEFCKKNDIVVTAYSPLGSPGLGKFLSQFGVNQTIPDILNNPVVVEIAKNHNKKAAQVLLKHADQRGLVTIPKSTNPERLRQNIDIFDFTLTEEEMSKLNALDKKARILDFSAFKGVKVHPEYPFKDSL</sequence>
<reference evidence="8" key="1">
    <citation type="submission" date="2021-12" db="EMBL/GenBank/DDBJ databases">
        <authorList>
            <person name="King R."/>
        </authorList>
    </citation>
    <scope>NUCLEOTIDE SEQUENCE</scope>
</reference>
<dbReference type="AlphaFoldDB" id="A0A9P0FFR7"/>
<evidence type="ECO:0000259" key="7">
    <source>
        <dbReference type="Pfam" id="PF00248"/>
    </source>
</evidence>
<evidence type="ECO:0000313" key="9">
    <source>
        <dbReference type="Proteomes" id="UP001154078"/>
    </source>
</evidence>
<evidence type="ECO:0000256" key="6">
    <source>
        <dbReference type="PIRSR" id="PIRSR000097-3"/>
    </source>
</evidence>
<feature type="active site" description="Proton donor" evidence="4">
    <location>
        <position position="86"/>
    </location>
</feature>
<dbReference type="InterPro" id="IPR023210">
    <property type="entry name" value="NADP_OxRdtase_dom"/>
</dbReference>
<evidence type="ECO:0000256" key="5">
    <source>
        <dbReference type="PIRSR" id="PIRSR000097-2"/>
    </source>
</evidence>
<name>A0A9P0FFR7_BRAAE</name>
<dbReference type="PANTHER" id="PTHR43827:SF14">
    <property type="entry name" value="NADP-DEPENDENT OXIDOREDUCTASE DOMAIN-CONTAINING PROTEIN"/>
    <property type="match status" value="1"/>
</dbReference>
<dbReference type="PROSITE" id="PS00062">
    <property type="entry name" value="ALDOKETO_REDUCTASE_2"/>
    <property type="match status" value="1"/>
</dbReference>
<protein>
    <recommendedName>
        <fullName evidence="7">NADP-dependent oxidoreductase domain-containing protein</fullName>
    </recommendedName>
</protein>
<dbReference type="OrthoDB" id="416253at2759"/>
<dbReference type="SUPFAM" id="SSF51430">
    <property type="entry name" value="NAD(P)-linked oxidoreductase"/>
    <property type="match status" value="1"/>
</dbReference>
<dbReference type="Gene3D" id="3.20.20.100">
    <property type="entry name" value="NADP-dependent oxidoreductase domain"/>
    <property type="match status" value="1"/>
</dbReference>
<dbReference type="FunFam" id="3.20.20.100:FF:000006">
    <property type="entry name" value="Aldo-keto reductase family 1 member A1"/>
    <property type="match status" value="1"/>
</dbReference>
<comment type="similarity">
    <text evidence="1">Belongs to the aldo/keto reductase family.</text>
</comment>
<dbReference type="PROSITE" id="PS00798">
    <property type="entry name" value="ALDOKETO_REDUCTASE_1"/>
    <property type="match status" value="1"/>
</dbReference>
<organism evidence="8 9">
    <name type="scientific">Brassicogethes aeneus</name>
    <name type="common">Rape pollen beetle</name>
    <name type="synonym">Meligethes aeneus</name>
    <dbReference type="NCBI Taxonomy" id="1431903"/>
    <lineage>
        <taxon>Eukaryota</taxon>
        <taxon>Metazoa</taxon>
        <taxon>Ecdysozoa</taxon>
        <taxon>Arthropoda</taxon>
        <taxon>Hexapoda</taxon>
        <taxon>Insecta</taxon>
        <taxon>Pterygota</taxon>
        <taxon>Neoptera</taxon>
        <taxon>Endopterygota</taxon>
        <taxon>Coleoptera</taxon>
        <taxon>Polyphaga</taxon>
        <taxon>Cucujiformia</taxon>
        <taxon>Nitidulidae</taxon>
        <taxon>Meligethinae</taxon>
        <taxon>Brassicogethes</taxon>
    </lineage>
</organism>
<evidence type="ECO:0000256" key="3">
    <source>
        <dbReference type="ARBA" id="ARBA00023002"/>
    </source>
</evidence>
<evidence type="ECO:0000256" key="1">
    <source>
        <dbReference type="ARBA" id="ARBA00007905"/>
    </source>
</evidence>
<proteinExistence type="inferred from homology"/>
<keyword evidence="3" id="KW-0560">Oxidoreductase</keyword>
<keyword evidence="2" id="KW-0521">NADP</keyword>
<feature type="site" description="Lowers pKa of active site Tyr" evidence="6">
    <location>
        <position position="115"/>
    </location>
</feature>